<feature type="domain" description="RCK C-terminal" evidence="1">
    <location>
        <begin position="135"/>
        <end position="215"/>
    </location>
</feature>
<evidence type="ECO:0000313" key="3">
    <source>
        <dbReference type="EMBL" id="PHY92300.1"/>
    </source>
</evidence>
<dbReference type="AlphaFoldDB" id="A0A2G4R6W8"/>
<accession>A0A2G4R6W8</accession>
<dbReference type="GO" id="GO:0006813">
    <property type="term" value="P:potassium ion transport"/>
    <property type="evidence" value="ECO:0007669"/>
    <property type="project" value="InterPro"/>
</dbReference>
<reference evidence="2" key="3">
    <citation type="submission" date="2019-07" db="EMBL/GenBank/DDBJ databases">
        <authorList>
            <person name="Miller W.G."/>
        </authorList>
    </citation>
    <scope>NUCLEOTIDE SEQUENCE</scope>
    <source>
        <strain evidence="2">52/13</strain>
    </source>
</reference>
<dbReference type="OrthoDB" id="5337496at2"/>
<dbReference type="EMBL" id="VJYU01000013">
    <property type="protein sequence ID" value="MBS4241133.1"/>
    <property type="molecule type" value="Genomic_DNA"/>
</dbReference>
<organism evidence="3 4">
    <name type="scientific">Campylobacter vulpis</name>
    <dbReference type="NCBI Taxonomy" id="1655500"/>
    <lineage>
        <taxon>Bacteria</taxon>
        <taxon>Pseudomonadati</taxon>
        <taxon>Campylobacterota</taxon>
        <taxon>Epsilonproteobacteria</taxon>
        <taxon>Campylobacterales</taxon>
        <taxon>Campylobacteraceae</taxon>
        <taxon>Campylobacter</taxon>
    </lineage>
</organism>
<dbReference type="SUPFAM" id="SSF116726">
    <property type="entry name" value="TrkA C-terminal domain-like"/>
    <property type="match status" value="1"/>
</dbReference>
<dbReference type="InterPro" id="IPR006037">
    <property type="entry name" value="RCK_C"/>
</dbReference>
<keyword evidence="5" id="KW-1185">Reference proteome</keyword>
<evidence type="ECO:0000313" key="4">
    <source>
        <dbReference type="Proteomes" id="UP000237472"/>
    </source>
</evidence>
<reference evidence="2 5" key="4">
    <citation type="journal article" date="2021" name="Syst. Appl. Microbiol.">
        <title>nCampylobacter vulpis sp. nov. isolated from wild red foxes.</title>
        <authorList>
            <person name="Parisi A."/>
            <person name="Chiara M."/>
            <person name="Caffara M."/>
            <person name="Mion D."/>
            <person name="Miller W.G."/>
            <person name="Caruso M."/>
            <person name="Manzari C."/>
            <person name="Florio D."/>
            <person name="Capozzi L."/>
            <person name="D'Erchia A.M."/>
            <person name="Manzulli V."/>
            <person name="Zanoni R.G."/>
        </authorList>
    </citation>
    <scope>NUCLEOTIDE SEQUENCE [LARGE SCALE GENOMIC DNA]</scope>
    <source>
        <strain evidence="2 5">52/13</strain>
    </source>
</reference>
<dbReference type="RefSeq" id="WP_099460855.1">
    <property type="nucleotide sequence ID" value="NZ_LDWY01000004.1"/>
</dbReference>
<evidence type="ECO:0000313" key="5">
    <source>
        <dbReference type="Proteomes" id="UP000811399"/>
    </source>
</evidence>
<dbReference type="EMBL" id="LDWY01000004">
    <property type="protein sequence ID" value="PHY92300.1"/>
    <property type="molecule type" value="Genomic_DNA"/>
</dbReference>
<dbReference type="Proteomes" id="UP000237472">
    <property type="component" value="Unassembled WGS sequence"/>
</dbReference>
<sequence length="465" mass="54859">MNHILIIIDGILAKHFLERLCFQKSLSYFFTIIYQKNESVNLKEKNEFLEFHQFDPTSSARLERIMKPYKQAFIYMQDEFETKKTYETLRGLDLNLEINIMDFWGLGINDKLCHLIDARMNLSKRLIDFLPDVALTAQYIGLGVGEIMEIKIPAGSIFAYRHIGSIQQKRWRIVLVYRNEKIHFIKPSLILKPGDSILIVGDPAILQSVFHNVKASTGQFPVPFGTNIYTIIDMKNMSQNTQKLLLNTTLSLIKKTNARKFFIRIINPTLNAIYYELKTLALEYENIFFDFENTNFKKIQSFLEQNDIGVFITDHKHFEKEKREFFELKIPILKIGTQDFENLEKSVILSSYENEIENQANVIVDLSKQLKLEVNLYYYQPNYKENNELKDYVKSLSKLYDKNIELFQNHTQNPILTLEYRENLLQFVSFTPELLDNDLGRIWSMDLNRNYYKLSKNYQLFIPIS</sequence>
<dbReference type="PROSITE" id="PS51202">
    <property type="entry name" value="RCK_C"/>
    <property type="match status" value="1"/>
</dbReference>
<reference evidence="3" key="2">
    <citation type="submission" date="2015-06" db="EMBL/GenBank/DDBJ databases">
        <authorList>
            <person name="Hoefler B.C."/>
            <person name="Straight P.D."/>
        </authorList>
    </citation>
    <scope>NUCLEOTIDE SEQUENCE [LARGE SCALE GENOMIC DNA]</scope>
    <source>
        <strain evidence="3">73/13</strain>
    </source>
</reference>
<evidence type="ECO:0000259" key="1">
    <source>
        <dbReference type="PROSITE" id="PS51202"/>
    </source>
</evidence>
<reference evidence="4" key="1">
    <citation type="submission" date="2015-06" db="EMBL/GenBank/DDBJ databases">
        <authorList>
            <person name="Parisi A."/>
            <person name="Chiara M."/>
            <person name="Florio D."/>
            <person name="Miccolupo A."/>
            <person name="Manzari C."/>
            <person name="Mion D."/>
            <person name="Caruso M."/>
            <person name="D'erchia A.M."/>
            <person name="Zanoni R."/>
        </authorList>
    </citation>
    <scope>NUCLEOTIDE SEQUENCE [LARGE SCALE GENOMIC DNA]</scope>
    <source>
        <strain evidence="4">73/13</strain>
    </source>
</reference>
<gene>
    <name evidence="3" type="ORF">AA994_00670</name>
    <name evidence="2" type="ORF">CVU5213_05280</name>
</gene>
<dbReference type="Pfam" id="PF02080">
    <property type="entry name" value="TrkA_C"/>
    <property type="match status" value="1"/>
</dbReference>
<evidence type="ECO:0000313" key="2">
    <source>
        <dbReference type="EMBL" id="MBS4241133.1"/>
    </source>
</evidence>
<dbReference type="GO" id="GO:0008324">
    <property type="term" value="F:monoatomic cation transmembrane transporter activity"/>
    <property type="evidence" value="ECO:0007669"/>
    <property type="project" value="InterPro"/>
</dbReference>
<dbReference type="Gene3D" id="3.30.70.1450">
    <property type="entry name" value="Regulator of K+ conductance, C-terminal domain"/>
    <property type="match status" value="1"/>
</dbReference>
<dbReference type="Proteomes" id="UP000811399">
    <property type="component" value="Unassembled WGS sequence"/>
</dbReference>
<protein>
    <submittedName>
        <fullName evidence="3">Potassium transporter TrkA</fullName>
    </submittedName>
</protein>
<dbReference type="InterPro" id="IPR036721">
    <property type="entry name" value="RCK_C_sf"/>
</dbReference>
<name>A0A2G4R6W8_9BACT</name>
<proteinExistence type="predicted"/>
<comment type="caution">
    <text evidence="3">The sequence shown here is derived from an EMBL/GenBank/DDBJ whole genome shotgun (WGS) entry which is preliminary data.</text>
</comment>